<dbReference type="AlphaFoldDB" id="A0A023BT09"/>
<gene>
    <name evidence="1" type="ORF">ATO12_19235</name>
</gene>
<comment type="caution">
    <text evidence="1">The sequence shown here is derived from an EMBL/GenBank/DDBJ whole genome shotgun (WGS) entry which is preliminary data.</text>
</comment>
<evidence type="ECO:0000313" key="1">
    <source>
        <dbReference type="EMBL" id="EZH73142.1"/>
    </source>
</evidence>
<dbReference type="Proteomes" id="UP000023541">
    <property type="component" value="Unassembled WGS sequence"/>
</dbReference>
<organism evidence="1 2">
    <name type="scientific">Aquimarina atlantica</name>
    <dbReference type="NCBI Taxonomy" id="1317122"/>
    <lineage>
        <taxon>Bacteria</taxon>
        <taxon>Pseudomonadati</taxon>
        <taxon>Bacteroidota</taxon>
        <taxon>Flavobacteriia</taxon>
        <taxon>Flavobacteriales</taxon>
        <taxon>Flavobacteriaceae</taxon>
        <taxon>Aquimarina</taxon>
    </lineage>
</organism>
<reference evidence="1 2" key="1">
    <citation type="submission" date="2014-04" db="EMBL/GenBank/DDBJ databases">
        <title>Aquimarina sp. 22II-S11-z7 Genome Sequencing.</title>
        <authorList>
            <person name="Lai Q."/>
        </authorList>
    </citation>
    <scope>NUCLEOTIDE SEQUENCE [LARGE SCALE GENOMIC DNA]</scope>
    <source>
        <strain evidence="1 2">22II-S11-z7</strain>
    </source>
</reference>
<evidence type="ECO:0000313" key="2">
    <source>
        <dbReference type="Proteomes" id="UP000023541"/>
    </source>
</evidence>
<name>A0A023BT09_9FLAO</name>
<dbReference type="OrthoDB" id="1163613at2"/>
<sequence>MLKNIVNLDGSKIIKKSEQKSVIGGGLTIGPACSGGDPICCGTAQWQCGTGPSAGGIHRGGYFNGNPVCNCF</sequence>
<protein>
    <submittedName>
        <fullName evidence="1">Uncharacterized protein</fullName>
    </submittedName>
</protein>
<accession>A0A023BT09</accession>
<dbReference type="RefSeq" id="WP_034242911.1">
    <property type="nucleotide sequence ID" value="NZ_AQRA01000006.1"/>
</dbReference>
<dbReference type="STRING" id="1317122.ATO12_19235"/>
<proteinExistence type="predicted"/>
<keyword evidence="2" id="KW-1185">Reference proteome</keyword>
<dbReference type="EMBL" id="AQRA01000006">
    <property type="protein sequence ID" value="EZH73142.1"/>
    <property type="molecule type" value="Genomic_DNA"/>
</dbReference>